<organism evidence="3 4">
    <name type="scientific">Nesterenkonia halobia</name>
    <dbReference type="NCBI Taxonomy" id="37922"/>
    <lineage>
        <taxon>Bacteria</taxon>
        <taxon>Bacillati</taxon>
        <taxon>Actinomycetota</taxon>
        <taxon>Actinomycetes</taxon>
        <taxon>Micrococcales</taxon>
        <taxon>Micrococcaceae</taxon>
        <taxon>Nesterenkonia</taxon>
    </lineage>
</organism>
<dbReference type="PIRSF" id="PIRSF018249">
    <property type="entry name" value="MyrA_prd"/>
    <property type="match status" value="1"/>
</dbReference>
<dbReference type="EMBL" id="BAAAYG010000007">
    <property type="protein sequence ID" value="GAA3286302.1"/>
    <property type="molecule type" value="Genomic_DNA"/>
</dbReference>
<dbReference type="Pfam" id="PF21302">
    <property type="entry name" value="Zn_ribbon_RlmA"/>
    <property type="match status" value="1"/>
</dbReference>
<dbReference type="InterPro" id="IPR029063">
    <property type="entry name" value="SAM-dependent_MTases_sf"/>
</dbReference>
<dbReference type="InterPro" id="IPR050508">
    <property type="entry name" value="Methyltransf_Superfamily"/>
</dbReference>
<sequence length="302" mass="32508">MTGEISEAAEADSWPVRCPHCGRALHVERRASDRHADQPADRPATIRALSCDAGHRFDAARQGYVNLLVGRGSSATPDAAAMIMARERIQDAGILRRVTEALTAIATRAPEPRRVLDCGAGTGHHLHALLEALPAASGIAVDLSPAGLKRAAKHPRTLALTWDLWRPLPVADASIDLLVDVFAPRSPEEYARVLAPGGRAIVVTPRPGHLQELAAHGLLGMREDKHRELLARMGAALGDPEEHRAAGETVDLDAEQAADLIMMGPAGHHRDREQILNDVDHAGIRRATVDVDVTTWKRHAGD</sequence>
<accession>A0ABP6RIJ4</accession>
<comment type="caution">
    <text evidence="3">The sequence shown here is derived from an EMBL/GenBank/DDBJ whole genome shotgun (WGS) entry which is preliminary data.</text>
</comment>
<dbReference type="PANTHER" id="PTHR42912">
    <property type="entry name" value="METHYLTRANSFERASE"/>
    <property type="match status" value="1"/>
</dbReference>
<dbReference type="Gene3D" id="3.40.50.150">
    <property type="entry name" value="Vaccinia Virus protein VP39"/>
    <property type="match status" value="1"/>
</dbReference>
<protein>
    <submittedName>
        <fullName evidence="3">Methyltransferase domain-containing protein</fullName>
    </submittedName>
</protein>
<keyword evidence="3" id="KW-0808">Transferase</keyword>
<dbReference type="Pfam" id="PF13649">
    <property type="entry name" value="Methyltransf_25"/>
    <property type="match status" value="1"/>
</dbReference>
<dbReference type="PANTHER" id="PTHR42912:SF45">
    <property type="entry name" value="23S RRNA (GUANINE(745)-N(1))-METHYLTRANSFERASE"/>
    <property type="match status" value="1"/>
</dbReference>
<dbReference type="InterPro" id="IPR016718">
    <property type="entry name" value="rRNA_m1G-MeTrfase_A_prd"/>
</dbReference>
<evidence type="ECO:0000259" key="2">
    <source>
        <dbReference type="Pfam" id="PF21302"/>
    </source>
</evidence>
<keyword evidence="3" id="KW-0489">Methyltransferase</keyword>
<dbReference type="RefSeq" id="WP_344721032.1">
    <property type="nucleotide sequence ID" value="NZ_BAAAYG010000007.1"/>
</dbReference>
<reference evidence="4" key="1">
    <citation type="journal article" date="2019" name="Int. J. Syst. Evol. Microbiol.">
        <title>The Global Catalogue of Microorganisms (GCM) 10K type strain sequencing project: providing services to taxonomists for standard genome sequencing and annotation.</title>
        <authorList>
            <consortium name="The Broad Institute Genomics Platform"/>
            <consortium name="The Broad Institute Genome Sequencing Center for Infectious Disease"/>
            <person name="Wu L."/>
            <person name="Ma J."/>
        </authorList>
    </citation>
    <scope>NUCLEOTIDE SEQUENCE [LARGE SCALE GENOMIC DNA]</scope>
    <source>
        <strain evidence="4">JCM 11483</strain>
    </source>
</reference>
<dbReference type="Proteomes" id="UP001501736">
    <property type="component" value="Unassembled WGS sequence"/>
</dbReference>
<dbReference type="InterPro" id="IPR041698">
    <property type="entry name" value="Methyltransf_25"/>
</dbReference>
<evidence type="ECO:0000313" key="3">
    <source>
        <dbReference type="EMBL" id="GAA3286302.1"/>
    </source>
</evidence>
<keyword evidence="4" id="KW-1185">Reference proteome</keyword>
<dbReference type="CDD" id="cd02440">
    <property type="entry name" value="AdoMet_MTases"/>
    <property type="match status" value="1"/>
</dbReference>
<proteinExistence type="predicted"/>
<name>A0ABP6RIJ4_9MICC</name>
<dbReference type="GO" id="GO:0008168">
    <property type="term" value="F:methyltransferase activity"/>
    <property type="evidence" value="ECO:0007669"/>
    <property type="project" value="UniProtKB-KW"/>
</dbReference>
<evidence type="ECO:0000259" key="1">
    <source>
        <dbReference type="Pfam" id="PF13649"/>
    </source>
</evidence>
<dbReference type="InterPro" id="IPR048647">
    <property type="entry name" value="RlmA_N"/>
</dbReference>
<dbReference type="GO" id="GO:0032259">
    <property type="term" value="P:methylation"/>
    <property type="evidence" value="ECO:0007669"/>
    <property type="project" value="UniProtKB-KW"/>
</dbReference>
<feature type="domain" description="23S rRNA (guanine(745)-N(1))-methyltransferase N-terminal" evidence="2">
    <location>
        <begin position="47"/>
        <end position="68"/>
    </location>
</feature>
<gene>
    <name evidence="3" type="ORF">GCM10020260_20880</name>
</gene>
<evidence type="ECO:0000313" key="4">
    <source>
        <dbReference type="Proteomes" id="UP001501736"/>
    </source>
</evidence>
<dbReference type="SUPFAM" id="SSF53335">
    <property type="entry name" value="S-adenosyl-L-methionine-dependent methyltransferases"/>
    <property type="match status" value="1"/>
</dbReference>
<feature type="domain" description="Methyltransferase" evidence="1">
    <location>
        <begin position="115"/>
        <end position="198"/>
    </location>
</feature>